<dbReference type="InterPro" id="IPR002376">
    <property type="entry name" value="Formyl_transf_N"/>
</dbReference>
<evidence type="ECO:0000259" key="9">
    <source>
        <dbReference type="Pfam" id="PF00551"/>
    </source>
</evidence>
<feature type="domain" description="Formyl transferase N-terminal" evidence="9">
    <location>
        <begin position="1"/>
        <end position="184"/>
    </location>
</feature>
<evidence type="ECO:0000256" key="7">
    <source>
        <dbReference type="ARBA" id="ARBA00041682"/>
    </source>
</evidence>
<protein>
    <recommendedName>
        <fullName evidence="2">phosphoribosylglycinamide formyltransferase 1</fullName>
        <ecNumber evidence="2">2.1.2.2</ecNumber>
    </recommendedName>
    <alternativeName>
        <fullName evidence="7">5'-phosphoribosylglycinamide transformylase</fullName>
    </alternativeName>
    <alternativeName>
        <fullName evidence="6">GAR transformylase</fullName>
    </alternativeName>
</protein>
<evidence type="ECO:0000256" key="8">
    <source>
        <dbReference type="ARBA" id="ARBA00047664"/>
    </source>
</evidence>
<dbReference type="AlphaFoldDB" id="A0A382L415"/>
<organism evidence="10">
    <name type="scientific">marine metagenome</name>
    <dbReference type="NCBI Taxonomy" id="408172"/>
    <lineage>
        <taxon>unclassified sequences</taxon>
        <taxon>metagenomes</taxon>
        <taxon>ecological metagenomes</taxon>
    </lineage>
</organism>
<comment type="similarity">
    <text evidence="5">Belongs to the GART family.</text>
</comment>
<dbReference type="PANTHER" id="PTHR43369:SF2">
    <property type="entry name" value="PHOSPHORIBOSYLGLYCINAMIDE FORMYLTRANSFERASE"/>
    <property type="match status" value="1"/>
</dbReference>
<dbReference type="PANTHER" id="PTHR43369">
    <property type="entry name" value="PHOSPHORIBOSYLGLYCINAMIDE FORMYLTRANSFERASE"/>
    <property type="match status" value="1"/>
</dbReference>
<evidence type="ECO:0000256" key="3">
    <source>
        <dbReference type="ARBA" id="ARBA00022679"/>
    </source>
</evidence>
<keyword evidence="3" id="KW-0808">Transferase</keyword>
<dbReference type="GO" id="GO:0005829">
    <property type="term" value="C:cytosol"/>
    <property type="evidence" value="ECO:0007669"/>
    <property type="project" value="TreeGrafter"/>
</dbReference>
<dbReference type="InterPro" id="IPR004607">
    <property type="entry name" value="GART"/>
</dbReference>
<dbReference type="GO" id="GO:0004644">
    <property type="term" value="F:phosphoribosylglycinamide formyltransferase activity"/>
    <property type="evidence" value="ECO:0007669"/>
    <property type="project" value="UniProtKB-EC"/>
</dbReference>
<dbReference type="NCBIfam" id="TIGR00639">
    <property type="entry name" value="PurN"/>
    <property type="match status" value="1"/>
</dbReference>
<dbReference type="InterPro" id="IPR001555">
    <property type="entry name" value="GART_AS"/>
</dbReference>
<dbReference type="Pfam" id="PF00551">
    <property type="entry name" value="Formyl_trans_N"/>
    <property type="match status" value="1"/>
</dbReference>
<dbReference type="InterPro" id="IPR036477">
    <property type="entry name" value="Formyl_transf_N_sf"/>
</dbReference>
<dbReference type="HAMAP" id="MF_01930">
    <property type="entry name" value="PurN"/>
    <property type="match status" value="1"/>
</dbReference>
<dbReference type="CDD" id="cd08645">
    <property type="entry name" value="FMT_core_GART"/>
    <property type="match status" value="1"/>
</dbReference>
<gene>
    <name evidence="10" type="ORF">METZ01_LOCUS283399</name>
</gene>
<comment type="catalytic activity">
    <reaction evidence="8">
        <text>N(1)-(5-phospho-beta-D-ribosyl)glycinamide + (6R)-10-formyltetrahydrofolate = N(2)-formyl-N(1)-(5-phospho-beta-D-ribosyl)glycinamide + (6S)-5,6,7,8-tetrahydrofolate + H(+)</text>
        <dbReference type="Rhea" id="RHEA:15053"/>
        <dbReference type="ChEBI" id="CHEBI:15378"/>
        <dbReference type="ChEBI" id="CHEBI:57453"/>
        <dbReference type="ChEBI" id="CHEBI:143788"/>
        <dbReference type="ChEBI" id="CHEBI:147286"/>
        <dbReference type="ChEBI" id="CHEBI:195366"/>
        <dbReference type="EC" id="2.1.2.2"/>
    </reaction>
</comment>
<proteinExistence type="inferred from homology"/>
<evidence type="ECO:0000313" key="10">
    <source>
        <dbReference type="EMBL" id="SVC30545.1"/>
    </source>
</evidence>
<evidence type="ECO:0000256" key="1">
    <source>
        <dbReference type="ARBA" id="ARBA00005054"/>
    </source>
</evidence>
<sequence>MKVVILGSGTGTNAEAILSAITAGPLEGTEVVAVYSDVDKAGILERAARFEVKTAHLSAAPHRTKLDGEAQNLWIETIQADVPDLIVLAGFMRVLKLPFLQAFPNKIINIHPSLLPSFPGLEAIRQAYVAGVKITGCTIHWVNEEVDRGEIIVQAPVRVMPGDTLDLLEQKIHAAEHVVLPSVIRDMAAGAIPFPGV</sequence>
<dbReference type="Gene3D" id="3.40.50.170">
    <property type="entry name" value="Formyl transferase, N-terminal domain"/>
    <property type="match status" value="1"/>
</dbReference>
<dbReference type="EC" id="2.1.2.2" evidence="2"/>
<dbReference type="PROSITE" id="PS00373">
    <property type="entry name" value="GART"/>
    <property type="match status" value="1"/>
</dbReference>
<comment type="pathway">
    <text evidence="1">Purine metabolism; IMP biosynthesis via de novo pathway; N(2)-formyl-N(1)-(5-phospho-D-ribosyl)glycinamide from N(1)-(5-phospho-D-ribosyl)glycinamide (10-formyl THF route): step 1/1.</text>
</comment>
<accession>A0A382L415</accession>
<evidence type="ECO:0000256" key="4">
    <source>
        <dbReference type="ARBA" id="ARBA00022755"/>
    </source>
</evidence>
<evidence type="ECO:0000256" key="6">
    <source>
        <dbReference type="ARBA" id="ARBA00041324"/>
    </source>
</evidence>
<dbReference type="GO" id="GO:0006189">
    <property type="term" value="P:'de novo' IMP biosynthetic process"/>
    <property type="evidence" value="ECO:0007669"/>
    <property type="project" value="UniProtKB-UniPathway"/>
</dbReference>
<name>A0A382L415_9ZZZZ</name>
<evidence type="ECO:0000256" key="5">
    <source>
        <dbReference type="ARBA" id="ARBA00038440"/>
    </source>
</evidence>
<evidence type="ECO:0000256" key="2">
    <source>
        <dbReference type="ARBA" id="ARBA00012254"/>
    </source>
</evidence>
<dbReference type="EMBL" id="UINC01084165">
    <property type="protein sequence ID" value="SVC30545.1"/>
    <property type="molecule type" value="Genomic_DNA"/>
</dbReference>
<keyword evidence="4" id="KW-0658">Purine biosynthesis</keyword>
<dbReference type="UniPathway" id="UPA00074">
    <property type="reaction ID" value="UER00126"/>
</dbReference>
<dbReference type="SUPFAM" id="SSF53328">
    <property type="entry name" value="Formyltransferase"/>
    <property type="match status" value="1"/>
</dbReference>
<reference evidence="10" key="1">
    <citation type="submission" date="2018-05" db="EMBL/GenBank/DDBJ databases">
        <authorList>
            <person name="Lanie J.A."/>
            <person name="Ng W.-L."/>
            <person name="Kazmierczak K.M."/>
            <person name="Andrzejewski T.M."/>
            <person name="Davidsen T.M."/>
            <person name="Wayne K.J."/>
            <person name="Tettelin H."/>
            <person name="Glass J.I."/>
            <person name="Rusch D."/>
            <person name="Podicherti R."/>
            <person name="Tsui H.-C.T."/>
            <person name="Winkler M.E."/>
        </authorList>
    </citation>
    <scope>NUCLEOTIDE SEQUENCE</scope>
</reference>